<dbReference type="Proteomes" id="UP000288805">
    <property type="component" value="Unassembled WGS sequence"/>
</dbReference>
<gene>
    <name evidence="2" type="ORF">CK203_010452</name>
</gene>
<name>A0A438JT21_VITVI</name>
<feature type="coiled-coil region" evidence="1">
    <location>
        <begin position="188"/>
        <end position="215"/>
    </location>
</feature>
<comment type="caution">
    <text evidence="2">The sequence shown here is derived from an EMBL/GenBank/DDBJ whole genome shotgun (WGS) entry which is preliminary data.</text>
</comment>
<organism evidence="2 3">
    <name type="scientific">Vitis vinifera</name>
    <name type="common">Grape</name>
    <dbReference type="NCBI Taxonomy" id="29760"/>
    <lineage>
        <taxon>Eukaryota</taxon>
        <taxon>Viridiplantae</taxon>
        <taxon>Streptophyta</taxon>
        <taxon>Embryophyta</taxon>
        <taxon>Tracheophyta</taxon>
        <taxon>Spermatophyta</taxon>
        <taxon>Magnoliopsida</taxon>
        <taxon>eudicotyledons</taxon>
        <taxon>Gunneridae</taxon>
        <taxon>Pentapetalae</taxon>
        <taxon>rosids</taxon>
        <taxon>Vitales</taxon>
        <taxon>Vitaceae</taxon>
        <taxon>Viteae</taxon>
        <taxon>Vitis</taxon>
    </lineage>
</organism>
<dbReference type="GO" id="GO:0048364">
    <property type="term" value="P:root development"/>
    <property type="evidence" value="ECO:0007669"/>
    <property type="project" value="InterPro"/>
</dbReference>
<evidence type="ECO:0000313" key="2">
    <source>
        <dbReference type="EMBL" id="RVX12114.1"/>
    </source>
</evidence>
<dbReference type="EMBL" id="QGNW01000028">
    <property type="protein sequence ID" value="RVX12114.1"/>
    <property type="molecule type" value="Genomic_DNA"/>
</dbReference>
<reference evidence="2 3" key="1">
    <citation type="journal article" date="2018" name="PLoS Genet.">
        <title>Population sequencing reveals clonal diversity and ancestral inbreeding in the grapevine cultivar Chardonnay.</title>
        <authorList>
            <person name="Roach M.J."/>
            <person name="Johnson D.L."/>
            <person name="Bohlmann J."/>
            <person name="van Vuuren H.J."/>
            <person name="Jones S.J."/>
            <person name="Pretorius I.S."/>
            <person name="Schmidt S.A."/>
            <person name="Borneman A.R."/>
        </authorList>
    </citation>
    <scope>NUCLEOTIDE SEQUENCE [LARGE SCALE GENOMIC DNA]</scope>
    <source>
        <strain evidence="3">cv. Chardonnay</strain>
        <tissue evidence="2">Leaf</tissue>
    </source>
</reference>
<proteinExistence type="predicted"/>
<keyword evidence="1" id="KW-0175">Coiled coil</keyword>
<protein>
    <recommendedName>
        <fullName evidence="4">DUF241 domain protein</fullName>
    </recommendedName>
</protein>
<evidence type="ECO:0000256" key="1">
    <source>
        <dbReference type="SAM" id="Coils"/>
    </source>
</evidence>
<dbReference type="PANTHER" id="PTHR33070:SF129">
    <property type="entry name" value="DUF241 DOMAIN PROTEIN"/>
    <property type="match status" value="1"/>
</dbReference>
<dbReference type="AlphaFoldDB" id="A0A438JT21"/>
<evidence type="ECO:0008006" key="4">
    <source>
        <dbReference type="Google" id="ProtNLM"/>
    </source>
</evidence>
<sequence length="651" mass="72560">MAASPLNLKTPCHARCISLPSAPHPLIPEFNEHLKRLGASEPASSSISHKLNGLKDLHDCVDNLLLLPLTQQTLALHCDEKWVDELLDGSLRLLDVCGTAKDALLQTRNMHMNFNQVCAEGEEVKVGSHLRGNSTVKPSGWSLVSNLMRHKHIACEEATTIDLDEFEKVDSALFTLIVHKTKSNPMHIDIVQTELGKLEISIQDLEEGLEFLYRRSIKTRVSFLNILSQCMCIFNLRACEAAEAEVVAQTKGHGSCITVGKMRTSSELHFISLLAVISILKREGRHCTKIGGVAFRFKSKSCYHSLKVEEDEIPDVSLLQDLYIMCKYQRQANCKAELYIQLLGPLFSQEAKMAASPLNPRVQYHSRSISLPSRPHPLVPEFDEHLCRLRASQAASSSSSSISHRLSGLKDLHDCVDDLLLLPLTQQALAQHRHEKWVDELLDGSLKLLDVCGTAKDALLQTREHAHELQSSLRRRRGGQNGISTEVGEYLTSRKRVKKAIHKALNNLKIMEKKCSFSPLNKDPKTLSMVSMLREVEALTLTVLESLLSSIARATGQSKPSGWSLVSKLMHHKRVACEDAAINLTEFEKMDAALSILIGLKTKSVNLVQIHNMQNELGKLESSIQDLEEGLELLSRCLIKTRVSLLNTLSH</sequence>
<dbReference type="InterPro" id="IPR004320">
    <property type="entry name" value="BPS1_pln"/>
</dbReference>
<dbReference type="GO" id="GO:0048367">
    <property type="term" value="P:shoot system development"/>
    <property type="evidence" value="ECO:0007669"/>
    <property type="project" value="InterPro"/>
</dbReference>
<dbReference type="PANTHER" id="PTHR33070">
    <property type="entry name" value="OS06G0725500 PROTEIN"/>
    <property type="match status" value="1"/>
</dbReference>
<evidence type="ECO:0000313" key="3">
    <source>
        <dbReference type="Proteomes" id="UP000288805"/>
    </source>
</evidence>
<accession>A0A438JT21</accession>
<dbReference type="Pfam" id="PF03087">
    <property type="entry name" value="BPS1"/>
    <property type="match status" value="3"/>
</dbReference>